<proteinExistence type="predicted"/>
<dbReference type="RefSeq" id="WP_377763998.1">
    <property type="nucleotide sequence ID" value="NZ_JBHRXY010000037.1"/>
</dbReference>
<feature type="non-terminal residue" evidence="1">
    <location>
        <position position="1"/>
    </location>
</feature>
<accession>A0ABV7U9N3</accession>
<sequence>KSQAGSRALTTYEIRDDPDDLPIICATLAEAERRGQRRAVRLGIEVLIYEMHPTRGERLISAI</sequence>
<reference evidence="2" key="1">
    <citation type="journal article" date="2019" name="Int. J. Syst. Evol. Microbiol.">
        <title>The Global Catalogue of Microorganisms (GCM) 10K type strain sequencing project: providing services to taxonomists for standard genome sequencing and annotation.</title>
        <authorList>
            <consortium name="The Broad Institute Genomics Platform"/>
            <consortium name="The Broad Institute Genome Sequencing Center for Infectious Disease"/>
            <person name="Wu L."/>
            <person name="Ma J."/>
        </authorList>
    </citation>
    <scope>NUCLEOTIDE SEQUENCE [LARGE SCALE GENOMIC DNA]</scope>
    <source>
        <strain evidence="2">KCTC 42473</strain>
    </source>
</reference>
<comment type="caution">
    <text evidence="1">The sequence shown here is derived from an EMBL/GenBank/DDBJ whole genome shotgun (WGS) entry which is preliminary data.</text>
</comment>
<evidence type="ECO:0000313" key="1">
    <source>
        <dbReference type="EMBL" id="MFC3631673.1"/>
    </source>
</evidence>
<gene>
    <name evidence="1" type="ORF">ACFOM8_19795</name>
</gene>
<protein>
    <submittedName>
        <fullName evidence="1">Uncharacterized protein</fullName>
    </submittedName>
</protein>
<dbReference type="EMBL" id="JBHRXY010000037">
    <property type="protein sequence ID" value="MFC3631673.1"/>
    <property type="molecule type" value="Genomic_DNA"/>
</dbReference>
<dbReference type="Proteomes" id="UP001595539">
    <property type="component" value="Unassembled WGS sequence"/>
</dbReference>
<name>A0ABV7U9N3_9RHOB</name>
<organism evidence="1 2">
    <name type="scientific">Paracoccus angustae</name>
    <dbReference type="NCBI Taxonomy" id="1671480"/>
    <lineage>
        <taxon>Bacteria</taxon>
        <taxon>Pseudomonadati</taxon>
        <taxon>Pseudomonadota</taxon>
        <taxon>Alphaproteobacteria</taxon>
        <taxon>Rhodobacterales</taxon>
        <taxon>Paracoccaceae</taxon>
        <taxon>Paracoccus</taxon>
    </lineage>
</organism>
<evidence type="ECO:0000313" key="2">
    <source>
        <dbReference type="Proteomes" id="UP001595539"/>
    </source>
</evidence>
<keyword evidence="2" id="KW-1185">Reference proteome</keyword>